<keyword evidence="1" id="KW-1133">Transmembrane helix</keyword>
<evidence type="ECO:0000256" key="1">
    <source>
        <dbReference type="SAM" id="Phobius"/>
    </source>
</evidence>
<evidence type="ECO:0000313" key="2">
    <source>
        <dbReference type="EMBL" id="CUO81724.1"/>
    </source>
</evidence>
<accession>A0A174WI59</accession>
<sequence>MRIKMFTCISHNLFKKTRLKYRISHTIIGISHTIANVILIIQSSTLNKL</sequence>
<reference evidence="4 5" key="1">
    <citation type="submission" date="2015-09" db="EMBL/GenBank/DDBJ databases">
        <authorList>
            <consortium name="Pathogen Informatics"/>
        </authorList>
    </citation>
    <scope>NUCLEOTIDE SEQUENCE [LARGE SCALE GENOMIC DNA]</scope>
    <source>
        <strain evidence="2 4">2789STDY5834880</strain>
        <strain evidence="3 5">2789STDY5834946</strain>
    </source>
</reference>
<dbReference type="AlphaFoldDB" id="A0A174WI59"/>
<dbReference type="Proteomes" id="UP000095725">
    <property type="component" value="Unassembled WGS sequence"/>
</dbReference>
<keyword evidence="1" id="KW-0472">Membrane</keyword>
<gene>
    <name evidence="2" type="ORF">ERS852494_00805</name>
    <name evidence="3" type="ORF">ERS852558_03417</name>
</gene>
<protein>
    <submittedName>
        <fullName evidence="3">Uncharacterized protein</fullName>
    </submittedName>
</protein>
<evidence type="ECO:0000313" key="4">
    <source>
        <dbReference type="Proteomes" id="UP000095657"/>
    </source>
</evidence>
<evidence type="ECO:0000313" key="3">
    <source>
        <dbReference type="EMBL" id="CUQ45241.1"/>
    </source>
</evidence>
<proteinExistence type="predicted"/>
<evidence type="ECO:0000313" key="5">
    <source>
        <dbReference type="Proteomes" id="UP000095725"/>
    </source>
</evidence>
<feature type="transmembrane region" description="Helical" evidence="1">
    <location>
        <begin position="21"/>
        <end position="41"/>
    </location>
</feature>
<dbReference type="Proteomes" id="UP000095657">
    <property type="component" value="Unassembled WGS sequence"/>
</dbReference>
<organism evidence="3 5">
    <name type="scientific">Bacteroides caccae</name>
    <dbReference type="NCBI Taxonomy" id="47678"/>
    <lineage>
        <taxon>Bacteria</taxon>
        <taxon>Pseudomonadati</taxon>
        <taxon>Bacteroidota</taxon>
        <taxon>Bacteroidia</taxon>
        <taxon>Bacteroidales</taxon>
        <taxon>Bacteroidaceae</taxon>
        <taxon>Bacteroides</taxon>
    </lineage>
</organism>
<keyword evidence="1" id="KW-0812">Transmembrane</keyword>
<name>A0A174WI59_9BACE</name>
<dbReference type="EMBL" id="CZBL01000016">
    <property type="protein sequence ID" value="CUQ45241.1"/>
    <property type="molecule type" value="Genomic_DNA"/>
</dbReference>
<dbReference type="EMBL" id="CZAI01000002">
    <property type="protein sequence ID" value="CUO81724.1"/>
    <property type="molecule type" value="Genomic_DNA"/>
</dbReference>